<protein>
    <submittedName>
        <fullName evidence="1">Uncharacterized protein</fullName>
    </submittedName>
</protein>
<dbReference type="Proteomes" id="UP000176299">
    <property type="component" value="Unassembled WGS sequence"/>
</dbReference>
<dbReference type="AlphaFoldDB" id="A0A1G1W2J6"/>
<evidence type="ECO:0000313" key="2">
    <source>
        <dbReference type="Proteomes" id="UP000176299"/>
    </source>
</evidence>
<proteinExistence type="predicted"/>
<name>A0A1G1W2J6_9BACT</name>
<organism evidence="1 2">
    <name type="scientific">Candidatus Woykebacteria bacterium GWA1_44_8</name>
    <dbReference type="NCBI Taxonomy" id="1802591"/>
    <lineage>
        <taxon>Bacteria</taxon>
        <taxon>Candidatus Woykeibacteriota</taxon>
    </lineage>
</organism>
<evidence type="ECO:0000313" key="1">
    <source>
        <dbReference type="EMBL" id="OGY21853.1"/>
    </source>
</evidence>
<gene>
    <name evidence="1" type="ORF">A2113_00810</name>
</gene>
<sequence length="116" mass="12819">MLSNKAKIAKEVKVFPLPTENGDIEAIETTNVTCRHGLRLLVETVYRWGMARLRVDDDPVFEDSYRVSVTVSPSSPKEIPQKAISWPKVASRAEADEAHFDAVCTVMGGDCLGFHA</sequence>
<accession>A0A1G1W2J6</accession>
<dbReference type="STRING" id="1802591.A2113_00810"/>
<comment type="caution">
    <text evidence="1">The sequence shown here is derived from an EMBL/GenBank/DDBJ whole genome shotgun (WGS) entry which is preliminary data.</text>
</comment>
<reference evidence="1 2" key="1">
    <citation type="journal article" date="2016" name="Nat. Commun.">
        <title>Thousands of microbial genomes shed light on interconnected biogeochemical processes in an aquifer system.</title>
        <authorList>
            <person name="Anantharaman K."/>
            <person name="Brown C.T."/>
            <person name="Hug L.A."/>
            <person name="Sharon I."/>
            <person name="Castelle C.J."/>
            <person name="Probst A.J."/>
            <person name="Thomas B.C."/>
            <person name="Singh A."/>
            <person name="Wilkins M.J."/>
            <person name="Karaoz U."/>
            <person name="Brodie E.L."/>
            <person name="Williams K.H."/>
            <person name="Hubbard S.S."/>
            <person name="Banfield J.F."/>
        </authorList>
    </citation>
    <scope>NUCLEOTIDE SEQUENCE [LARGE SCALE GENOMIC DNA]</scope>
</reference>
<dbReference type="EMBL" id="MHCN01000010">
    <property type="protein sequence ID" value="OGY21853.1"/>
    <property type="molecule type" value="Genomic_DNA"/>
</dbReference>